<evidence type="ECO:0000256" key="16">
    <source>
        <dbReference type="SAM" id="MobiDB-lite"/>
    </source>
</evidence>
<feature type="compositionally biased region" description="Polar residues" evidence="16">
    <location>
        <begin position="657"/>
        <end position="675"/>
    </location>
</feature>
<dbReference type="FunFam" id="3.40.50.10190:FF:000011">
    <property type="entry name" value="DNA repair protein REV1"/>
    <property type="match status" value="1"/>
</dbReference>
<dbReference type="Proteomes" id="UP000078561">
    <property type="component" value="Unassembled WGS sequence"/>
</dbReference>
<dbReference type="GO" id="GO:0046872">
    <property type="term" value="F:metal ion binding"/>
    <property type="evidence" value="ECO:0007669"/>
    <property type="project" value="UniProtKB-KW"/>
</dbReference>
<dbReference type="InterPro" id="IPR043128">
    <property type="entry name" value="Rev_trsase/Diguanyl_cyclase"/>
</dbReference>
<dbReference type="SUPFAM" id="SSF100879">
    <property type="entry name" value="Lesion bypass DNA polymerase (Y-family), little finger domain"/>
    <property type="match status" value="1"/>
</dbReference>
<reference evidence="19" key="1">
    <citation type="submission" date="2016-04" db="EMBL/GenBank/DDBJ databases">
        <authorList>
            <person name="Evans L.H."/>
            <person name="Alamgir A."/>
            <person name="Owens N."/>
            <person name="Weber N.D."/>
            <person name="Virtaneva K."/>
            <person name="Barbian K."/>
            <person name="Babar A."/>
            <person name="Rosenke K."/>
        </authorList>
    </citation>
    <scope>NUCLEOTIDE SEQUENCE [LARGE SCALE GENOMIC DNA]</scope>
    <source>
        <strain evidence="19">CBS 101.48</strain>
    </source>
</reference>
<keyword evidence="8" id="KW-0479">Metal-binding</keyword>
<feature type="region of interest" description="Disordered" evidence="16">
    <location>
        <begin position="447"/>
        <end position="480"/>
    </location>
</feature>
<gene>
    <name evidence="19" type="primary">ABSGL_06586.1 scaffold 8461</name>
</gene>
<dbReference type="GO" id="GO:0005634">
    <property type="term" value="C:nucleus"/>
    <property type="evidence" value="ECO:0007669"/>
    <property type="project" value="UniProtKB-SubCell"/>
</dbReference>
<dbReference type="Pfam" id="PF00817">
    <property type="entry name" value="IMS"/>
    <property type="match status" value="1"/>
</dbReference>
<dbReference type="Pfam" id="PF11799">
    <property type="entry name" value="IMS_C"/>
    <property type="match status" value="1"/>
</dbReference>
<feature type="region of interest" description="Disordered" evidence="16">
    <location>
        <begin position="581"/>
        <end position="675"/>
    </location>
</feature>
<name>A0A163KW00_ABSGL</name>
<dbReference type="AlphaFoldDB" id="A0A163KW00"/>
<evidence type="ECO:0000256" key="5">
    <source>
        <dbReference type="ARBA" id="ARBA00022634"/>
    </source>
</evidence>
<comment type="cofactor">
    <cofactor evidence="1">
        <name>Mg(2+)</name>
        <dbReference type="ChEBI" id="CHEBI:18420"/>
    </cofactor>
</comment>
<accession>A0A163KW00</accession>
<dbReference type="InterPro" id="IPR031991">
    <property type="entry name" value="Rev1_C"/>
</dbReference>
<dbReference type="InterPro" id="IPR036775">
    <property type="entry name" value="DNA_pol_Y-fam_lit_finger_sf"/>
</dbReference>
<keyword evidence="7" id="KW-0548">Nucleotidyltransferase</keyword>
<comment type="function">
    <text evidence="14">Deoxycytidyl transferase involved in DNA repair. Transfers a dCMP residue from dCTP to the 3'-end of a DNA primer in a template-dependent reaction. May assist in the first step in the bypass of abasic lesions by the insertion of a nucleotide opposite the lesion. Required for normal induction of mutations by physical and chemical agents. Involved in mitochondrial DNA mutagenesis.</text>
</comment>
<dbReference type="GO" id="GO:0003684">
    <property type="term" value="F:damaged DNA binding"/>
    <property type="evidence" value="ECO:0007669"/>
    <property type="project" value="InterPro"/>
</dbReference>
<dbReference type="EMBL" id="LT553433">
    <property type="protein sequence ID" value="SAM00860.1"/>
    <property type="molecule type" value="Genomic_DNA"/>
</dbReference>
<evidence type="ECO:0000256" key="8">
    <source>
        <dbReference type="ARBA" id="ARBA00022723"/>
    </source>
</evidence>
<dbReference type="SMART" id="SM00292">
    <property type="entry name" value="BRCT"/>
    <property type="match status" value="1"/>
</dbReference>
<dbReference type="PROSITE" id="PS50173">
    <property type="entry name" value="UMUC"/>
    <property type="match status" value="1"/>
</dbReference>
<dbReference type="Gene3D" id="1.10.150.20">
    <property type="entry name" value="5' to 3' exonuclease, C-terminal subdomain"/>
    <property type="match status" value="1"/>
</dbReference>
<evidence type="ECO:0000256" key="4">
    <source>
        <dbReference type="ARBA" id="ARBA00020399"/>
    </source>
</evidence>
<dbReference type="InterPro" id="IPR053848">
    <property type="entry name" value="IMS_HHH_1"/>
</dbReference>
<comment type="similarity">
    <text evidence="3">Belongs to the DNA polymerase type-Y family.</text>
</comment>
<keyword evidence="13" id="KW-0539">Nucleus</keyword>
<evidence type="ECO:0000313" key="20">
    <source>
        <dbReference type="Proteomes" id="UP000078561"/>
    </source>
</evidence>
<evidence type="ECO:0000256" key="14">
    <source>
        <dbReference type="ARBA" id="ARBA00058985"/>
    </source>
</evidence>
<feature type="region of interest" description="Disordered" evidence="16">
    <location>
        <begin position="744"/>
        <end position="774"/>
    </location>
</feature>
<dbReference type="InterPro" id="IPR017961">
    <property type="entry name" value="DNA_pol_Y-fam_little_finger"/>
</dbReference>
<evidence type="ECO:0000256" key="7">
    <source>
        <dbReference type="ARBA" id="ARBA00022695"/>
    </source>
</evidence>
<dbReference type="GO" id="GO:0042276">
    <property type="term" value="P:error-prone translesion synthesis"/>
    <property type="evidence" value="ECO:0007669"/>
    <property type="project" value="TreeGrafter"/>
</dbReference>
<evidence type="ECO:0000256" key="1">
    <source>
        <dbReference type="ARBA" id="ARBA00001946"/>
    </source>
</evidence>
<evidence type="ECO:0000256" key="3">
    <source>
        <dbReference type="ARBA" id="ARBA00010945"/>
    </source>
</evidence>
<organism evidence="19">
    <name type="scientific">Absidia glauca</name>
    <name type="common">Pin mould</name>
    <dbReference type="NCBI Taxonomy" id="4829"/>
    <lineage>
        <taxon>Eukaryota</taxon>
        <taxon>Fungi</taxon>
        <taxon>Fungi incertae sedis</taxon>
        <taxon>Mucoromycota</taxon>
        <taxon>Mucoromycotina</taxon>
        <taxon>Mucoromycetes</taxon>
        <taxon>Mucorales</taxon>
        <taxon>Cunninghamellaceae</taxon>
        <taxon>Absidia</taxon>
    </lineage>
</organism>
<feature type="domain" description="BRCT" evidence="17">
    <location>
        <begin position="33"/>
        <end position="120"/>
    </location>
</feature>
<evidence type="ECO:0000259" key="18">
    <source>
        <dbReference type="PROSITE" id="PS50173"/>
    </source>
</evidence>
<dbReference type="GO" id="GO:0017125">
    <property type="term" value="F:deoxycytidyl transferase activity"/>
    <property type="evidence" value="ECO:0007669"/>
    <property type="project" value="TreeGrafter"/>
</dbReference>
<evidence type="ECO:0000256" key="11">
    <source>
        <dbReference type="ARBA" id="ARBA00023125"/>
    </source>
</evidence>
<dbReference type="InterPro" id="IPR001357">
    <property type="entry name" value="BRCT_dom"/>
</dbReference>
<evidence type="ECO:0000313" key="19">
    <source>
        <dbReference type="EMBL" id="SAM00860.1"/>
    </source>
</evidence>
<dbReference type="InterPro" id="IPR043502">
    <property type="entry name" value="DNA/RNA_pol_sf"/>
</dbReference>
<comment type="subcellular location">
    <subcellularLocation>
        <location evidence="2">Nucleus</location>
    </subcellularLocation>
</comment>
<dbReference type="Pfam" id="PF16589">
    <property type="entry name" value="BRCT_2"/>
    <property type="match status" value="1"/>
</dbReference>
<dbReference type="PANTHER" id="PTHR45990">
    <property type="entry name" value="DNA REPAIR PROTEIN REV1"/>
    <property type="match status" value="1"/>
</dbReference>
<feature type="compositionally biased region" description="Pro residues" evidence="16">
    <location>
        <begin position="603"/>
        <end position="623"/>
    </location>
</feature>
<dbReference type="GO" id="GO:0070987">
    <property type="term" value="P:error-free translesion synthesis"/>
    <property type="evidence" value="ECO:0007669"/>
    <property type="project" value="TreeGrafter"/>
</dbReference>
<dbReference type="CDD" id="cd17719">
    <property type="entry name" value="BRCT_Rev1"/>
    <property type="match status" value="1"/>
</dbReference>
<dbReference type="Pfam" id="PF16727">
    <property type="entry name" value="REV1_C"/>
    <property type="match status" value="1"/>
</dbReference>
<dbReference type="PANTHER" id="PTHR45990:SF1">
    <property type="entry name" value="DNA REPAIR PROTEIN REV1"/>
    <property type="match status" value="1"/>
</dbReference>
<keyword evidence="5" id="KW-0237">DNA synthesis</keyword>
<evidence type="ECO:0000259" key="17">
    <source>
        <dbReference type="PROSITE" id="PS50172"/>
    </source>
</evidence>
<feature type="compositionally biased region" description="Polar residues" evidence="16">
    <location>
        <begin position="514"/>
        <end position="530"/>
    </location>
</feature>
<dbReference type="OrthoDB" id="427711at2759"/>
<feature type="compositionally biased region" description="Polar residues" evidence="16">
    <location>
        <begin position="581"/>
        <end position="591"/>
    </location>
</feature>
<dbReference type="InParanoid" id="A0A163KW00"/>
<keyword evidence="11" id="KW-0238">DNA-binding</keyword>
<dbReference type="GO" id="GO:0003887">
    <property type="term" value="F:DNA-directed DNA polymerase activity"/>
    <property type="evidence" value="ECO:0007669"/>
    <property type="project" value="InterPro"/>
</dbReference>
<keyword evidence="12" id="KW-0234">DNA repair</keyword>
<dbReference type="SUPFAM" id="SSF52113">
    <property type="entry name" value="BRCT domain"/>
    <property type="match status" value="1"/>
</dbReference>
<keyword evidence="20" id="KW-1185">Reference proteome</keyword>
<dbReference type="STRING" id="4829.A0A163KW00"/>
<dbReference type="InterPro" id="IPR001126">
    <property type="entry name" value="UmuC"/>
</dbReference>
<dbReference type="FunFam" id="3.30.1490.100:FF:000001">
    <property type="entry name" value="DNA repair protein REV1"/>
    <property type="match status" value="1"/>
</dbReference>
<keyword evidence="6" id="KW-0808">Transferase</keyword>
<evidence type="ECO:0000256" key="15">
    <source>
        <dbReference type="ARBA" id="ARBA00081902"/>
    </source>
</evidence>
<dbReference type="GO" id="GO:0006281">
    <property type="term" value="P:DNA repair"/>
    <property type="evidence" value="ECO:0007669"/>
    <property type="project" value="UniProtKB-KW"/>
</dbReference>
<feature type="compositionally biased region" description="Basic residues" evidence="16">
    <location>
        <begin position="639"/>
        <end position="655"/>
    </location>
</feature>
<dbReference type="Pfam" id="PF21999">
    <property type="entry name" value="IMS_HHH_1"/>
    <property type="match status" value="1"/>
</dbReference>
<dbReference type="Gene3D" id="3.40.50.10190">
    <property type="entry name" value="BRCT domain"/>
    <property type="match status" value="1"/>
</dbReference>
<dbReference type="Gene3D" id="3.30.70.270">
    <property type="match status" value="1"/>
</dbReference>
<keyword evidence="10" id="KW-0460">Magnesium</keyword>
<evidence type="ECO:0000256" key="6">
    <source>
        <dbReference type="ARBA" id="ARBA00022679"/>
    </source>
</evidence>
<evidence type="ECO:0000256" key="12">
    <source>
        <dbReference type="ARBA" id="ARBA00023204"/>
    </source>
</evidence>
<dbReference type="Gene3D" id="1.20.58.1280">
    <property type="entry name" value="DNA repair protein Rev1, C-terminal domain"/>
    <property type="match status" value="1"/>
</dbReference>
<keyword evidence="9" id="KW-0227">DNA damage</keyword>
<evidence type="ECO:0000256" key="2">
    <source>
        <dbReference type="ARBA" id="ARBA00004123"/>
    </source>
</evidence>
<proteinExistence type="inferred from homology"/>
<feature type="region of interest" description="Disordered" evidence="16">
    <location>
        <begin position="514"/>
        <end position="534"/>
    </location>
</feature>
<evidence type="ECO:0000256" key="10">
    <source>
        <dbReference type="ARBA" id="ARBA00022842"/>
    </source>
</evidence>
<feature type="domain" description="UmuC" evidence="18">
    <location>
        <begin position="133"/>
        <end position="259"/>
    </location>
</feature>
<evidence type="ECO:0000256" key="9">
    <source>
        <dbReference type="ARBA" id="ARBA00022763"/>
    </source>
</evidence>
<dbReference type="InterPro" id="IPR036420">
    <property type="entry name" value="BRCT_dom_sf"/>
</dbReference>
<protein>
    <recommendedName>
        <fullName evidence="4">DNA repair protein REV1</fullName>
    </recommendedName>
    <alternativeName>
        <fullName evidence="15">Reversionless protein 1</fullName>
    </alternativeName>
</protein>
<dbReference type="FunCoup" id="A0A163KW00">
    <property type="interactions" value="462"/>
</dbReference>
<sequence length="865" mass="96622">MADKDPYGAIKFGEFRKYMQNKQSKLKEQEAIFVVPVLQGLSIHVNGYTDPPQSELRRLIVQYGGDYQHYLKKSKVTHIIATTLTNSKMNEFRAYKVVKPSWITDSIKEGQLLPWTSYRVINNESAQRQLVGKAQELCPDLKIIPYEFESYRAVSEQFYNILFRYADEIQAVSVDEALLEVGSHVTQADAQQEETLALTIRNEIRQTTGCEASIGMGSNVLLARLATKKAKPCNHYYCRPEDVPSFLSNQKVEDLPGVGYAMKAKLGEMNVATIGELALVTKSDLTSTFGPKTAQTLYNFARGIDDRPLITSQPRQSVSAEVNWGVRFENDEQAETFLESLALEVSERLKAIQKKGKSITLKVTSGKGGDVVRMVLVRSKSAGEAVKHLGCGECNSYSKSMALESFTDDHHLIAKLVKRALRSFTFLVGDIRGLSIQVQKLNKDDDEYGDIDGDQQKLKFGPPSDRLPPSNAHKPESSKSKMAVEYNVYMELPEEIRNELKDHYDIDLIRESSLPTTQSHPTQQPLDPSVSSTSITNNNTIFKIPESMDSSPTSFLPDLPNWSQLDPSALLALPSDMQKQVLQSYQSTKTTGSHEQRRIGNPSLPPPPPPSPPPFARLPPVPTKPTSSSTTANTGRVTKSLHSHRTNAKLNKKKSGNGITLTQIFPQSPKRTTDNGQSIFDDFRTTNAPAPGNGIHGDENIAPSIGVLNDDRTTLLNGMNPKDMDIWSQLPKDIQQELLETFRQEQEQKRIHTKKTARPPESLPPSLPEPTLMGKSDLSDLRSLISTWVHEYLSGPDPKDVDTVMNYFQELVRYKDLEKVQLLMAHLEWTAHQDNVSKSGWALVLQNMKRVVSDEMVSVFGAPLL</sequence>
<dbReference type="SUPFAM" id="SSF56672">
    <property type="entry name" value="DNA/RNA polymerases"/>
    <property type="match status" value="1"/>
</dbReference>
<dbReference type="PROSITE" id="PS50172">
    <property type="entry name" value="BRCT"/>
    <property type="match status" value="1"/>
</dbReference>
<evidence type="ECO:0000256" key="13">
    <source>
        <dbReference type="ARBA" id="ARBA00023242"/>
    </source>
</evidence>
<dbReference type="InterPro" id="IPR038401">
    <property type="entry name" value="Rev1_C_sf"/>
</dbReference>
<dbReference type="Gene3D" id="3.30.1490.100">
    <property type="entry name" value="DNA polymerase, Y-family, little finger domain"/>
    <property type="match status" value="1"/>
</dbReference>